<keyword evidence="7" id="KW-1185">Reference proteome</keyword>
<dbReference type="InterPro" id="IPR028082">
    <property type="entry name" value="Peripla_BP_I"/>
</dbReference>
<feature type="region of interest" description="Disordered" evidence="4">
    <location>
        <begin position="1"/>
        <end position="22"/>
    </location>
</feature>
<dbReference type="InterPro" id="IPR046335">
    <property type="entry name" value="LacI/GalR-like_sensor"/>
</dbReference>
<dbReference type="SUPFAM" id="SSF53822">
    <property type="entry name" value="Periplasmic binding protein-like I"/>
    <property type="match status" value="1"/>
</dbReference>
<evidence type="ECO:0000313" key="6">
    <source>
        <dbReference type="EMBL" id="GGR71927.1"/>
    </source>
</evidence>
<organism evidence="6 7">
    <name type="scientific">Deinococcus seoulensis</name>
    <dbReference type="NCBI Taxonomy" id="1837379"/>
    <lineage>
        <taxon>Bacteria</taxon>
        <taxon>Thermotogati</taxon>
        <taxon>Deinococcota</taxon>
        <taxon>Deinococci</taxon>
        <taxon>Deinococcales</taxon>
        <taxon>Deinococcaceae</taxon>
        <taxon>Deinococcus</taxon>
    </lineage>
</organism>
<evidence type="ECO:0000259" key="5">
    <source>
        <dbReference type="PROSITE" id="PS50932"/>
    </source>
</evidence>
<proteinExistence type="predicted"/>
<evidence type="ECO:0000256" key="1">
    <source>
        <dbReference type="ARBA" id="ARBA00023015"/>
    </source>
</evidence>
<dbReference type="Proteomes" id="UP000634308">
    <property type="component" value="Unassembled WGS sequence"/>
</dbReference>
<feature type="compositionally biased region" description="Pro residues" evidence="4">
    <location>
        <begin position="1"/>
        <end position="15"/>
    </location>
</feature>
<protein>
    <submittedName>
        <fullName evidence="6">Transcriptional regulator</fullName>
    </submittedName>
</protein>
<evidence type="ECO:0000313" key="7">
    <source>
        <dbReference type="Proteomes" id="UP000634308"/>
    </source>
</evidence>
<keyword evidence="3" id="KW-0804">Transcription</keyword>
<gene>
    <name evidence="6" type="ORF">GCM10008959_36890</name>
</gene>
<dbReference type="InterPro" id="IPR010982">
    <property type="entry name" value="Lambda_DNA-bd_dom_sf"/>
</dbReference>
<dbReference type="Pfam" id="PF00356">
    <property type="entry name" value="LacI"/>
    <property type="match status" value="1"/>
</dbReference>
<dbReference type="Gene3D" id="3.40.50.2300">
    <property type="match status" value="2"/>
</dbReference>
<keyword evidence="2" id="KW-0238">DNA-binding</keyword>
<name>A0ABQ2RY41_9DEIO</name>
<dbReference type="SMART" id="SM00354">
    <property type="entry name" value="HTH_LACI"/>
    <property type="match status" value="1"/>
</dbReference>
<dbReference type="PROSITE" id="PS50932">
    <property type="entry name" value="HTH_LACI_2"/>
    <property type="match status" value="1"/>
</dbReference>
<comment type="caution">
    <text evidence="6">The sequence shown here is derived from an EMBL/GenBank/DDBJ whole genome shotgun (WGS) entry which is preliminary data.</text>
</comment>
<reference evidence="7" key="1">
    <citation type="journal article" date="2019" name="Int. J. Syst. Evol. Microbiol.">
        <title>The Global Catalogue of Microorganisms (GCM) 10K type strain sequencing project: providing services to taxonomists for standard genome sequencing and annotation.</title>
        <authorList>
            <consortium name="The Broad Institute Genomics Platform"/>
            <consortium name="The Broad Institute Genome Sequencing Center for Infectious Disease"/>
            <person name="Wu L."/>
            <person name="Ma J."/>
        </authorList>
    </citation>
    <scope>NUCLEOTIDE SEQUENCE [LARGE SCALE GENOMIC DNA]</scope>
    <source>
        <strain evidence="7">JCM 31404</strain>
    </source>
</reference>
<dbReference type="PANTHER" id="PTHR30146:SF138">
    <property type="entry name" value="TRANSCRIPTIONAL REGULATORY PROTEIN"/>
    <property type="match status" value="1"/>
</dbReference>
<feature type="domain" description="HTH lacI-type" evidence="5">
    <location>
        <begin position="24"/>
        <end position="79"/>
    </location>
</feature>
<keyword evidence="1" id="KW-0805">Transcription regulation</keyword>
<dbReference type="RefSeq" id="WP_189066455.1">
    <property type="nucleotide sequence ID" value="NZ_BMQM01000038.1"/>
</dbReference>
<dbReference type="SUPFAM" id="SSF47413">
    <property type="entry name" value="lambda repressor-like DNA-binding domains"/>
    <property type="match status" value="1"/>
</dbReference>
<evidence type="ECO:0000256" key="4">
    <source>
        <dbReference type="SAM" id="MobiDB-lite"/>
    </source>
</evidence>
<dbReference type="CDD" id="cd06279">
    <property type="entry name" value="PBP1_LacI-like"/>
    <property type="match status" value="1"/>
</dbReference>
<evidence type="ECO:0000256" key="2">
    <source>
        <dbReference type="ARBA" id="ARBA00023125"/>
    </source>
</evidence>
<dbReference type="Pfam" id="PF13377">
    <property type="entry name" value="Peripla_BP_3"/>
    <property type="match status" value="1"/>
</dbReference>
<accession>A0ABQ2RY41</accession>
<evidence type="ECO:0000256" key="3">
    <source>
        <dbReference type="ARBA" id="ARBA00023163"/>
    </source>
</evidence>
<dbReference type="EMBL" id="BMQM01000038">
    <property type="protein sequence ID" value="GGR71927.1"/>
    <property type="molecule type" value="Genomic_DNA"/>
</dbReference>
<dbReference type="CDD" id="cd01392">
    <property type="entry name" value="HTH_LacI"/>
    <property type="match status" value="1"/>
</dbReference>
<dbReference type="PANTHER" id="PTHR30146">
    <property type="entry name" value="LACI-RELATED TRANSCRIPTIONAL REPRESSOR"/>
    <property type="match status" value="1"/>
</dbReference>
<dbReference type="Gene3D" id="1.10.260.40">
    <property type="entry name" value="lambda repressor-like DNA-binding domains"/>
    <property type="match status" value="1"/>
</dbReference>
<sequence length="384" mass="40454">MPPAKPTDPGGPPTGNPRSAGGRVTLRDVARTLGVSVATVSNAYNRPDQLSEDLRRRVLQAARELGYNGPDPLARSLRRGRTGVLGVVYDAPLEYAFADPAAALFLGSVTRAVQHHDLNVLLLASPHAAPHPPAGAPAHDPTGPVRSASVDGFIVYCAADDSPLLRAVLERGLPTVLVDQERHDEAVNIGIDDAGGAQAAAEHLLSLGHRHLGVLCLELAEQRASGPVGPEREAQASYRTSDQRLRGYRAAIRACPDAALHPTEAPHNTPQAGEALTLDLLRRHPDITAVLCMSDVLAQGALRAAASLGLRVPQDLSVTGYDDLPSSESLNLTTVWQPTGDKGERVGQAILTLLAGQPAQPVTLPTRLVVRGTTAPPRPQATRD</sequence>
<dbReference type="InterPro" id="IPR000843">
    <property type="entry name" value="HTH_LacI"/>
</dbReference>